<dbReference type="PANTHER" id="PTHR36617:SF15">
    <property type="entry name" value="REVERSE TRANSCRIPTASE ZINC-BINDING DOMAIN-CONTAINING PROTEIN"/>
    <property type="match status" value="1"/>
</dbReference>
<gene>
    <name evidence="2" type="ORF">COLO4_21884</name>
</gene>
<evidence type="ECO:0000313" key="2">
    <source>
        <dbReference type="EMBL" id="OMO84722.1"/>
    </source>
</evidence>
<protein>
    <recommendedName>
        <fullName evidence="1">Reverse transcriptase zinc-binding domain-containing protein</fullName>
    </recommendedName>
</protein>
<dbReference type="InterPro" id="IPR026960">
    <property type="entry name" value="RVT-Znf"/>
</dbReference>
<dbReference type="Proteomes" id="UP000187203">
    <property type="component" value="Unassembled WGS sequence"/>
</dbReference>
<evidence type="ECO:0000259" key="1">
    <source>
        <dbReference type="Pfam" id="PF13966"/>
    </source>
</evidence>
<dbReference type="PANTHER" id="PTHR36617">
    <property type="entry name" value="PROTEIN, PUTATIVE-RELATED"/>
    <property type="match status" value="1"/>
</dbReference>
<dbReference type="EMBL" id="AWUE01017818">
    <property type="protein sequence ID" value="OMO84722.1"/>
    <property type="molecule type" value="Genomic_DNA"/>
</dbReference>
<feature type="domain" description="Reverse transcriptase zinc-binding" evidence="1">
    <location>
        <begin position="410"/>
        <end position="495"/>
    </location>
</feature>
<reference evidence="3" key="1">
    <citation type="submission" date="2013-09" db="EMBL/GenBank/DDBJ databases">
        <title>Corchorus olitorius genome sequencing.</title>
        <authorList>
            <person name="Alam M."/>
            <person name="Haque M.S."/>
            <person name="Islam M.S."/>
            <person name="Emdad E.M."/>
            <person name="Islam M.M."/>
            <person name="Ahmed B."/>
            <person name="Halim A."/>
            <person name="Hossen Q.M.M."/>
            <person name="Hossain M.Z."/>
            <person name="Ahmed R."/>
            <person name="Khan M.M."/>
            <person name="Islam R."/>
            <person name="Rashid M.M."/>
            <person name="Khan S.A."/>
            <person name="Rahman M.S."/>
            <person name="Alam M."/>
            <person name="Yahiya A.S."/>
            <person name="Khan M.S."/>
            <person name="Azam M.S."/>
            <person name="Haque T."/>
            <person name="Lashkar M.Z.H."/>
            <person name="Akhand A.I."/>
            <person name="Morshed G."/>
            <person name="Roy S."/>
            <person name="Uddin K.S."/>
            <person name="Rabeya T."/>
            <person name="Hossain A.S."/>
            <person name="Chowdhury A."/>
            <person name="Snigdha A.R."/>
            <person name="Mortoza M.S."/>
            <person name="Matin S.A."/>
            <person name="Hoque S.M.E."/>
            <person name="Islam M.K."/>
            <person name="Roy D.K."/>
            <person name="Haider R."/>
            <person name="Moosa M.M."/>
            <person name="Elias S.M."/>
            <person name="Hasan A.M."/>
            <person name="Jahan S."/>
            <person name="Shafiuddin M."/>
            <person name="Mahmood N."/>
            <person name="Shommy N.S."/>
        </authorList>
    </citation>
    <scope>NUCLEOTIDE SEQUENCE [LARGE SCALE GENOMIC DNA]</scope>
    <source>
        <strain evidence="3">cv. O-4</strain>
    </source>
</reference>
<dbReference type="STRING" id="93759.A0A1R3IQ74"/>
<dbReference type="Pfam" id="PF13966">
    <property type="entry name" value="zf-RVT"/>
    <property type="match status" value="1"/>
</dbReference>
<dbReference type="OrthoDB" id="1744872at2759"/>
<comment type="caution">
    <text evidence="2">The sequence shown here is derived from an EMBL/GenBank/DDBJ whole genome shotgun (WGS) entry which is preliminary data.</text>
</comment>
<sequence>MGMSSLSSKESAKPLKLGTKSRAKWIHSRDRNTTYFHTIALVRRNKNKLGALKNSEGEWITDSSHLKQHVVHHFQELYTGGEEENSRLDLVNTFQNLSQVDLELLHTDLSSDEIELAIKSIGPHKAPGPDGFQACFFQKKKKKKNWDLVQKDVSELVSIAFSTSKLRPDINKTLITLIPKWVVWSNNWIPRFQNSKIYITPNTAERTSRELERINGIPRTKDLGRYLEVPLIHKRVTQKTYWYLIEKVQARLASWKEMNLAFLAKLGWRMMETNDHLWQQVLVHKYLNTSLDQERRHKGYSYTWKSILEGKKVLERRLKWRVGDGTQINFWHDKWVKDGRFLAQLLFLPAHENQDSILVSDFINEYGWRNDLLLDALPMEIVNKINCILVNAANLLPDRIIWSHTADGTFTTKTAYMSLTDNNEVAEPYIKAIWKYKVQPKIQTFIWLACQNRILCNENRIVRNLISDPKCSICGAHYESVIHVLRVCPKVEAIWKTFMIDPRFHSSWNMTLKQWESLMLGNSRSDPSFQQRSQPFSMNAALQELSEHANEAHDVTRQGVEFKGREALKMRSLTNSGI</sequence>
<name>A0A1R3IQ74_9ROSI</name>
<evidence type="ECO:0000313" key="3">
    <source>
        <dbReference type="Proteomes" id="UP000187203"/>
    </source>
</evidence>
<keyword evidence="3" id="KW-1185">Reference proteome</keyword>
<accession>A0A1R3IQ74</accession>
<organism evidence="2 3">
    <name type="scientific">Corchorus olitorius</name>
    <dbReference type="NCBI Taxonomy" id="93759"/>
    <lineage>
        <taxon>Eukaryota</taxon>
        <taxon>Viridiplantae</taxon>
        <taxon>Streptophyta</taxon>
        <taxon>Embryophyta</taxon>
        <taxon>Tracheophyta</taxon>
        <taxon>Spermatophyta</taxon>
        <taxon>Magnoliopsida</taxon>
        <taxon>eudicotyledons</taxon>
        <taxon>Gunneridae</taxon>
        <taxon>Pentapetalae</taxon>
        <taxon>rosids</taxon>
        <taxon>malvids</taxon>
        <taxon>Malvales</taxon>
        <taxon>Malvaceae</taxon>
        <taxon>Grewioideae</taxon>
        <taxon>Apeibeae</taxon>
        <taxon>Corchorus</taxon>
    </lineage>
</organism>
<proteinExistence type="predicted"/>
<dbReference type="AlphaFoldDB" id="A0A1R3IQ74"/>